<dbReference type="InterPro" id="IPR002110">
    <property type="entry name" value="Ankyrin_rpt"/>
</dbReference>
<protein>
    <submittedName>
        <fullName evidence="6">Uncharacterized protein</fullName>
    </submittedName>
</protein>
<keyword evidence="2 3" id="KW-0040">ANK repeat</keyword>
<dbReference type="Pfam" id="PF12796">
    <property type="entry name" value="Ank_2"/>
    <property type="match status" value="1"/>
</dbReference>
<organism evidence="6">
    <name type="scientific">Prymnesium polylepis</name>
    <dbReference type="NCBI Taxonomy" id="72548"/>
    <lineage>
        <taxon>Eukaryota</taxon>
        <taxon>Haptista</taxon>
        <taxon>Haptophyta</taxon>
        <taxon>Prymnesiophyceae</taxon>
        <taxon>Prymnesiales</taxon>
        <taxon>Prymnesiaceae</taxon>
        <taxon>Prymnesium</taxon>
    </lineage>
</organism>
<dbReference type="AlphaFoldDB" id="A0A6T8A9H4"/>
<feature type="repeat" description="ANK" evidence="3">
    <location>
        <begin position="198"/>
        <end position="230"/>
    </location>
</feature>
<dbReference type="PANTHER" id="PTHR24171">
    <property type="entry name" value="ANKYRIN REPEAT DOMAIN-CONTAINING PROTEIN 39-RELATED"/>
    <property type="match status" value="1"/>
</dbReference>
<dbReference type="PROSITE" id="PS50088">
    <property type="entry name" value="ANK_REPEAT"/>
    <property type="match status" value="4"/>
</dbReference>
<accession>A0A6T8A9H4</accession>
<gene>
    <name evidence="5" type="ORF">CPOL0286_LOCUS11040</name>
    <name evidence="6" type="ORF">CPOL0286_LOCUS11041</name>
</gene>
<dbReference type="EMBL" id="HBKO01024365">
    <property type="protein sequence ID" value="CAE2229829.1"/>
    <property type="molecule type" value="Transcribed_RNA"/>
</dbReference>
<reference evidence="6" key="1">
    <citation type="submission" date="2021-01" db="EMBL/GenBank/DDBJ databases">
        <authorList>
            <person name="Corre E."/>
            <person name="Pelletier E."/>
            <person name="Niang G."/>
            <person name="Scheremetjew M."/>
            <person name="Finn R."/>
            <person name="Kale V."/>
            <person name="Holt S."/>
            <person name="Cochrane G."/>
            <person name="Meng A."/>
            <person name="Brown T."/>
            <person name="Cohen L."/>
        </authorList>
    </citation>
    <scope>NUCLEOTIDE SEQUENCE</scope>
    <source>
        <strain evidence="6">UIO037</strain>
    </source>
</reference>
<feature type="region of interest" description="Disordered" evidence="4">
    <location>
        <begin position="391"/>
        <end position="453"/>
    </location>
</feature>
<evidence type="ECO:0000256" key="3">
    <source>
        <dbReference type="PROSITE-ProRule" id="PRU00023"/>
    </source>
</evidence>
<evidence type="ECO:0000256" key="4">
    <source>
        <dbReference type="SAM" id="MobiDB-lite"/>
    </source>
</evidence>
<dbReference type="Pfam" id="PF00023">
    <property type="entry name" value="Ank"/>
    <property type="match status" value="1"/>
</dbReference>
<feature type="repeat" description="ANK" evidence="3">
    <location>
        <begin position="165"/>
        <end position="197"/>
    </location>
</feature>
<dbReference type="Gene3D" id="1.25.40.20">
    <property type="entry name" value="Ankyrin repeat-containing domain"/>
    <property type="match status" value="3"/>
</dbReference>
<name>A0A6T8A9H4_9EUKA</name>
<feature type="repeat" description="ANK" evidence="3">
    <location>
        <begin position="232"/>
        <end position="264"/>
    </location>
</feature>
<proteinExistence type="predicted"/>
<dbReference type="SMART" id="SM00248">
    <property type="entry name" value="ANK"/>
    <property type="match status" value="5"/>
</dbReference>
<dbReference type="InterPro" id="IPR036770">
    <property type="entry name" value="Ankyrin_rpt-contain_sf"/>
</dbReference>
<dbReference type="PANTHER" id="PTHR24171:SF9">
    <property type="entry name" value="ANKYRIN REPEAT DOMAIN-CONTAINING PROTEIN 39"/>
    <property type="match status" value="1"/>
</dbReference>
<sequence>MTTLRSLLQIPALKIPTEEDRTNAAEMLTPRTARGSIIEVAVPMMMNKATPRTAREKKLHEKLSARRPAERHVVAEEAKWRHTEASEQRACLARSAANKLEQQRLRGERVRAKAAAAVRTFGDVQLEDESLRSFLATIKANDEQAIDALLTSGELGRLRNFQNHSGDSALHLAAWHGFVRTATKLLRVGADTDLINCDGNSALNCAAYRGHLELCELLCRHGAEPEVADCMTGKTALLKAAYAGHVDVVRVLLAADADPDAVDNEGYSALAFAACAGNVELLGVLLDSRADPNSADRFGVTPLIHATARGDEASVRRLLEEAATKVDLADHEGRTAASYAHANGQERLVAILEEVESADLRAFGMVEAEAEAVVAIRAAIRSSGRHASADCVTPRRLSADSMPPPCTTPLMPRVPIARRPPLPPLRSARGSWGSDADADTSTEEMTPPPSAERMATAARDGAIDAKKVTYLTKKLCNLMLLLEQDTRAADHTYPSAAPPKMAPLVAAW</sequence>
<evidence type="ECO:0000313" key="5">
    <source>
        <dbReference type="EMBL" id="CAE2229829.1"/>
    </source>
</evidence>
<evidence type="ECO:0000256" key="2">
    <source>
        <dbReference type="ARBA" id="ARBA00023043"/>
    </source>
</evidence>
<evidence type="ECO:0000313" key="6">
    <source>
        <dbReference type="EMBL" id="CAE2229830.1"/>
    </source>
</evidence>
<dbReference type="PROSITE" id="PS50297">
    <property type="entry name" value="ANK_REP_REGION"/>
    <property type="match status" value="4"/>
</dbReference>
<dbReference type="SUPFAM" id="SSF48403">
    <property type="entry name" value="Ankyrin repeat"/>
    <property type="match status" value="1"/>
</dbReference>
<feature type="repeat" description="ANK" evidence="3">
    <location>
        <begin position="265"/>
        <end position="297"/>
    </location>
</feature>
<keyword evidence="1" id="KW-0677">Repeat</keyword>
<dbReference type="EMBL" id="HBKO01024366">
    <property type="protein sequence ID" value="CAE2229830.1"/>
    <property type="molecule type" value="Transcribed_RNA"/>
</dbReference>
<evidence type="ECO:0000256" key="1">
    <source>
        <dbReference type="ARBA" id="ARBA00022737"/>
    </source>
</evidence>